<sequence>MSVRGGDRLTPLMAHIRDFLLRRKYNNALRYAYDYSKRTQPPPFLPYGKYHKLSANDYYVRDDRRACGPPLEIFEYGPKRLTEKAESLAAKEVSKSVDILPGIKHQWDAPVPS</sequence>
<dbReference type="Proteomes" id="UP001497525">
    <property type="component" value="Unassembled WGS sequence"/>
</dbReference>
<evidence type="ECO:0000256" key="12">
    <source>
        <dbReference type="ARBA" id="ARBA00023136"/>
    </source>
</evidence>
<evidence type="ECO:0000256" key="8">
    <source>
        <dbReference type="ARBA" id="ARBA00022792"/>
    </source>
</evidence>
<evidence type="ECO:0000256" key="6">
    <source>
        <dbReference type="ARBA" id="ARBA00022448"/>
    </source>
</evidence>
<proteinExistence type="inferred from homology"/>
<comment type="caution">
    <text evidence="15">The sequence shown here is derived from an EMBL/GenBank/DDBJ whole genome shotgun (WGS) entry which is preliminary data.</text>
</comment>
<dbReference type="InterPro" id="IPR009947">
    <property type="entry name" value="NDUA7"/>
</dbReference>
<dbReference type="EMBL" id="CAXLJL010000256">
    <property type="protein sequence ID" value="CAL5135246.1"/>
    <property type="molecule type" value="Genomic_DNA"/>
</dbReference>
<evidence type="ECO:0000256" key="5">
    <source>
        <dbReference type="ARBA" id="ARBA00016383"/>
    </source>
</evidence>
<accession>A0AAV2TEC9</accession>
<reference evidence="15" key="1">
    <citation type="submission" date="2024-06" db="EMBL/GenBank/DDBJ databases">
        <authorList>
            <person name="Liu X."/>
            <person name="Lenzi L."/>
            <person name="Haldenby T S."/>
            <person name="Uol C."/>
        </authorList>
    </citation>
    <scope>NUCLEOTIDE SEQUENCE</scope>
</reference>
<evidence type="ECO:0000256" key="11">
    <source>
        <dbReference type="ARBA" id="ARBA00023128"/>
    </source>
</evidence>
<keyword evidence="12" id="KW-0472">Membrane</keyword>
<evidence type="ECO:0000256" key="7">
    <source>
        <dbReference type="ARBA" id="ARBA00022660"/>
    </source>
</evidence>
<evidence type="ECO:0000256" key="4">
    <source>
        <dbReference type="ARBA" id="ARBA00011533"/>
    </source>
</evidence>
<evidence type="ECO:0000256" key="13">
    <source>
        <dbReference type="ARBA" id="ARBA00030360"/>
    </source>
</evidence>
<evidence type="ECO:0000313" key="15">
    <source>
        <dbReference type="EMBL" id="CAL5135246.1"/>
    </source>
</evidence>
<comment type="subcellular location">
    <subcellularLocation>
        <location evidence="2">Mitochondrion inner membrane</location>
        <topology evidence="2">Peripheral membrane protein</topology>
        <orientation evidence="2">Matrix side</orientation>
    </subcellularLocation>
</comment>
<keyword evidence="10" id="KW-0007">Acetylation</keyword>
<protein>
    <recommendedName>
        <fullName evidence="5">NADH dehydrogenase [ubiquinone] 1 alpha subcomplex subunit 7</fullName>
    </recommendedName>
    <alternativeName>
        <fullName evidence="14">Complex I-B14.5a</fullName>
    </alternativeName>
    <alternativeName>
        <fullName evidence="13">NADH-ubiquinone oxidoreductase subunit B14.5a</fullName>
    </alternativeName>
</protein>
<evidence type="ECO:0000256" key="3">
    <source>
        <dbReference type="ARBA" id="ARBA00005482"/>
    </source>
</evidence>
<dbReference type="Pfam" id="PF07347">
    <property type="entry name" value="CI-B14_5a"/>
    <property type="match status" value="1"/>
</dbReference>
<evidence type="ECO:0000313" key="16">
    <source>
        <dbReference type="Proteomes" id="UP001497525"/>
    </source>
</evidence>
<comment type="function">
    <text evidence="1">Accessory subunit of the mitochondrial membrane respiratory chain NADH dehydrogenase (Complex I), that is believed not to be involved in catalysis. Complex I functions in the transfer of electrons from NADH to the respiratory chain. The immediate electron acceptor for the enzyme is believed to be ubiquinone.</text>
</comment>
<organism evidence="15 16">
    <name type="scientific">Calicophoron daubneyi</name>
    <name type="common">Rumen fluke</name>
    <name type="synonym">Paramphistomum daubneyi</name>
    <dbReference type="NCBI Taxonomy" id="300641"/>
    <lineage>
        <taxon>Eukaryota</taxon>
        <taxon>Metazoa</taxon>
        <taxon>Spiralia</taxon>
        <taxon>Lophotrochozoa</taxon>
        <taxon>Platyhelminthes</taxon>
        <taxon>Trematoda</taxon>
        <taxon>Digenea</taxon>
        <taxon>Plagiorchiida</taxon>
        <taxon>Pronocephalata</taxon>
        <taxon>Paramphistomoidea</taxon>
        <taxon>Paramphistomidae</taxon>
        <taxon>Calicophoron</taxon>
    </lineage>
</organism>
<dbReference type="GO" id="GO:0005743">
    <property type="term" value="C:mitochondrial inner membrane"/>
    <property type="evidence" value="ECO:0007669"/>
    <property type="project" value="UniProtKB-SubCell"/>
</dbReference>
<evidence type="ECO:0000256" key="14">
    <source>
        <dbReference type="ARBA" id="ARBA00033401"/>
    </source>
</evidence>
<dbReference type="PANTHER" id="PTHR12485">
    <property type="entry name" value="NADH-UBIQUINONE OXIDOREDUCTASE SUBUNIT B"/>
    <property type="match status" value="1"/>
</dbReference>
<evidence type="ECO:0000256" key="9">
    <source>
        <dbReference type="ARBA" id="ARBA00022982"/>
    </source>
</evidence>
<keyword evidence="11" id="KW-0496">Mitochondrion</keyword>
<keyword evidence="9" id="KW-0249">Electron transport</keyword>
<dbReference type="PANTHER" id="PTHR12485:SF1">
    <property type="entry name" value="NADH DEHYDROGENASE [UBIQUINONE] 1 ALPHA SUBCOMPLEX SUBUNIT 7"/>
    <property type="match status" value="1"/>
</dbReference>
<gene>
    <name evidence="15" type="ORF">CDAUBV1_LOCUS9418</name>
</gene>
<comment type="similarity">
    <text evidence="3">Belongs to the complex I NDUFA7 subunit family.</text>
</comment>
<dbReference type="GO" id="GO:0006120">
    <property type="term" value="P:mitochondrial electron transport, NADH to ubiquinone"/>
    <property type="evidence" value="ECO:0007669"/>
    <property type="project" value="TreeGrafter"/>
</dbReference>
<evidence type="ECO:0000256" key="1">
    <source>
        <dbReference type="ARBA" id="ARBA00003195"/>
    </source>
</evidence>
<keyword evidence="7" id="KW-0679">Respiratory chain</keyword>
<evidence type="ECO:0000256" key="2">
    <source>
        <dbReference type="ARBA" id="ARBA00004443"/>
    </source>
</evidence>
<dbReference type="AlphaFoldDB" id="A0AAV2TEC9"/>
<evidence type="ECO:0000256" key="10">
    <source>
        <dbReference type="ARBA" id="ARBA00022990"/>
    </source>
</evidence>
<comment type="subunit">
    <text evidence="4">Complex I is composed of 45 different subunits.</text>
</comment>
<keyword evidence="8" id="KW-0999">Mitochondrion inner membrane</keyword>
<keyword evidence="6" id="KW-0813">Transport</keyword>
<name>A0AAV2TEC9_CALDB</name>